<proteinExistence type="predicted"/>
<name>A0AA35V167_METCP</name>
<reference evidence="1" key="1">
    <citation type="submission" date="2023-03" db="EMBL/GenBank/DDBJ databases">
        <authorList>
            <person name="Pearce D."/>
        </authorList>
    </citation>
    <scope>NUCLEOTIDE SEQUENCE</scope>
    <source>
        <strain evidence="1">Mc</strain>
    </source>
</reference>
<sequence length="58" mass="6381">MNENGGTGCPVPPFFVFFRLEAPMREQAAAAQLLRRGEPSLARLDFRSCCILNAPASR</sequence>
<protein>
    <submittedName>
        <fullName evidence="1">Uncharacterized protein</fullName>
    </submittedName>
</protein>
<dbReference type="Proteomes" id="UP001158598">
    <property type="component" value="Chromosome"/>
</dbReference>
<gene>
    <name evidence="1" type="ORF">MCNOR_2342</name>
</gene>
<accession>A0AA35V167</accession>
<evidence type="ECO:0000313" key="2">
    <source>
        <dbReference type="Proteomes" id="UP001158598"/>
    </source>
</evidence>
<dbReference type="AlphaFoldDB" id="A0AA35V167"/>
<organism evidence="1 2">
    <name type="scientific">Methylococcus capsulatus</name>
    <dbReference type="NCBI Taxonomy" id="414"/>
    <lineage>
        <taxon>Bacteria</taxon>
        <taxon>Pseudomonadati</taxon>
        <taxon>Pseudomonadota</taxon>
        <taxon>Gammaproteobacteria</taxon>
        <taxon>Methylococcales</taxon>
        <taxon>Methylococcaceae</taxon>
        <taxon>Methylococcus</taxon>
    </lineage>
</organism>
<dbReference type="EMBL" id="OX458332">
    <property type="protein sequence ID" value="CAI8842540.1"/>
    <property type="molecule type" value="Genomic_DNA"/>
</dbReference>
<evidence type="ECO:0000313" key="1">
    <source>
        <dbReference type="EMBL" id="CAI8842540.1"/>
    </source>
</evidence>